<dbReference type="InterPro" id="IPR002575">
    <property type="entry name" value="Aminoglycoside_PTrfase"/>
</dbReference>
<dbReference type="SUPFAM" id="SSF56112">
    <property type="entry name" value="Protein kinase-like (PK-like)"/>
    <property type="match status" value="1"/>
</dbReference>
<dbReference type="InterPro" id="IPR011009">
    <property type="entry name" value="Kinase-like_dom_sf"/>
</dbReference>
<dbReference type="InterPro" id="IPR041726">
    <property type="entry name" value="ACAD10_11_N"/>
</dbReference>
<dbReference type="AlphaFoldDB" id="A0AAE4UWH6"/>
<dbReference type="CDD" id="cd05154">
    <property type="entry name" value="ACAD10_11_N-like"/>
    <property type="match status" value="1"/>
</dbReference>
<comment type="caution">
    <text evidence="2">The sequence shown here is derived from an EMBL/GenBank/DDBJ whole genome shotgun (WGS) entry which is preliminary data.</text>
</comment>
<dbReference type="RefSeq" id="WP_317745616.1">
    <property type="nucleotide sequence ID" value="NZ_JAWLUP010000006.1"/>
</dbReference>
<dbReference type="PANTHER" id="PTHR47829:SF1">
    <property type="entry name" value="HAD FAMILY PHOSPHATASE"/>
    <property type="match status" value="1"/>
</dbReference>
<dbReference type="Gene3D" id="3.90.1200.10">
    <property type="match status" value="1"/>
</dbReference>
<dbReference type="Gene3D" id="3.30.200.20">
    <property type="entry name" value="Phosphorylase Kinase, domain 1"/>
    <property type="match status" value="1"/>
</dbReference>
<evidence type="ECO:0000313" key="3">
    <source>
        <dbReference type="Proteomes" id="UP001185863"/>
    </source>
</evidence>
<organism evidence="2 3">
    <name type="scientific">Rhodococcus oxybenzonivorans</name>
    <dbReference type="NCBI Taxonomy" id="1990687"/>
    <lineage>
        <taxon>Bacteria</taxon>
        <taxon>Bacillati</taxon>
        <taxon>Actinomycetota</taxon>
        <taxon>Actinomycetes</taxon>
        <taxon>Mycobacteriales</taxon>
        <taxon>Nocardiaceae</taxon>
        <taxon>Rhodococcus</taxon>
    </lineage>
</organism>
<name>A0AAE4UWH6_9NOCA</name>
<accession>A0AAE4UWH6</accession>
<dbReference type="InterPro" id="IPR052898">
    <property type="entry name" value="ACAD10-like"/>
</dbReference>
<proteinExistence type="predicted"/>
<sequence>MTDIDTLLRSARLGPRLAAATGDERWTAFDASLIAGGKSNLTFELRSAAGELILRRPPAGDLLPSAHDMGREARVQRALAGTDVPVPEIVVFEESSDLLGVPFYVMDKVPGHVIRDALPAGYAASTGARHQIADALIGVLAELHRVDPQAVGLSEFGRPQGFLERQLRRWTGQSEASRTGEVPALDSLGAALKAQLPTSPAPTIVHGDFRLDNCLMHPTDPSRVAAVLDWELSTLGDPLTDLGLLLFYWPEQGEPEIPLVPSVTSQEGFPPRSYLLDRYAESTGIDVGAVPYYEAFAHFKFAVIIQGVAARSAAGTMGGQNFGNVDDEVIRLAEAGLKILEVRS</sequence>
<reference evidence="2" key="1">
    <citation type="submission" date="2023-10" db="EMBL/GenBank/DDBJ databases">
        <title>Development of a sustainable strategy for remediation of hydrocarbon-contaminated territories based on the waste exchange concept.</title>
        <authorList>
            <person name="Krivoruchko A."/>
        </authorList>
    </citation>
    <scope>NUCLEOTIDE SEQUENCE</scope>
    <source>
        <strain evidence="2">IEGM 68</strain>
    </source>
</reference>
<evidence type="ECO:0000259" key="1">
    <source>
        <dbReference type="Pfam" id="PF01636"/>
    </source>
</evidence>
<protein>
    <submittedName>
        <fullName evidence="2">Phosphotransferase family protein</fullName>
    </submittedName>
</protein>
<dbReference type="Proteomes" id="UP001185863">
    <property type="component" value="Unassembled WGS sequence"/>
</dbReference>
<feature type="domain" description="Aminoglycoside phosphotransferase" evidence="1">
    <location>
        <begin position="31"/>
        <end position="255"/>
    </location>
</feature>
<dbReference type="PANTHER" id="PTHR47829">
    <property type="entry name" value="HYDROLASE, PUTATIVE (AFU_ORTHOLOGUE AFUA_1G12880)-RELATED"/>
    <property type="match status" value="1"/>
</dbReference>
<dbReference type="EMBL" id="JAWLUP010000006">
    <property type="protein sequence ID" value="MDV7263967.1"/>
    <property type="molecule type" value="Genomic_DNA"/>
</dbReference>
<gene>
    <name evidence="2" type="ORF">R4315_05265</name>
</gene>
<evidence type="ECO:0000313" key="2">
    <source>
        <dbReference type="EMBL" id="MDV7263967.1"/>
    </source>
</evidence>
<dbReference type="Pfam" id="PF01636">
    <property type="entry name" value="APH"/>
    <property type="match status" value="1"/>
</dbReference>